<accession>A0A4U5MFJ6</accession>
<reference evidence="2 3" key="2">
    <citation type="journal article" date="2019" name="G3 (Bethesda)">
        <title>Hybrid Assembly of the Genome of the Entomopathogenic Nematode Steinernema carpocapsae Identifies the X-Chromosome.</title>
        <authorList>
            <person name="Serra L."/>
            <person name="Macchietto M."/>
            <person name="Macias-Munoz A."/>
            <person name="McGill C.J."/>
            <person name="Rodriguez I.M."/>
            <person name="Rodriguez B."/>
            <person name="Murad R."/>
            <person name="Mortazavi A."/>
        </authorList>
    </citation>
    <scope>NUCLEOTIDE SEQUENCE [LARGE SCALE GENOMIC DNA]</scope>
    <source>
        <strain evidence="2 3">ALL</strain>
    </source>
</reference>
<evidence type="ECO:0000313" key="2">
    <source>
        <dbReference type="EMBL" id="TKR67703.1"/>
    </source>
</evidence>
<dbReference type="Proteomes" id="UP000298663">
    <property type="component" value="Unassembled WGS sequence"/>
</dbReference>
<evidence type="ECO:0000256" key="1">
    <source>
        <dbReference type="SAM" id="MobiDB-lite"/>
    </source>
</evidence>
<feature type="region of interest" description="Disordered" evidence="1">
    <location>
        <begin position="1"/>
        <end position="25"/>
    </location>
</feature>
<proteinExistence type="predicted"/>
<keyword evidence="3" id="KW-1185">Reference proteome</keyword>
<reference evidence="2 3" key="1">
    <citation type="journal article" date="2015" name="Genome Biol.">
        <title>Comparative genomics of Steinernema reveals deeply conserved gene regulatory networks.</title>
        <authorList>
            <person name="Dillman A.R."/>
            <person name="Macchietto M."/>
            <person name="Porter C.F."/>
            <person name="Rogers A."/>
            <person name="Williams B."/>
            <person name="Antoshechkin I."/>
            <person name="Lee M.M."/>
            <person name="Goodwin Z."/>
            <person name="Lu X."/>
            <person name="Lewis E.E."/>
            <person name="Goodrich-Blair H."/>
            <person name="Stock S.P."/>
            <person name="Adams B.J."/>
            <person name="Sternberg P.W."/>
            <person name="Mortazavi A."/>
        </authorList>
    </citation>
    <scope>NUCLEOTIDE SEQUENCE [LARGE SCALE GENOMIC DNA]</scope>
    <source>
        <strain evidence="2 3">ALL</strain>
    </source>
</reference>
<evidence type="ECO:0000313" key="3">
    <source>
        <dbReference type="Proteomes" id="UP000298663"/>
    </source>
</evidence>
<protein>
    <submittedName>
        <fullName evidence="2">Uncharacterized protein</fullName>
    </submittedName>
</protein>
<organism evidence="2 3">
    <name type="scientific">Steinernema carpocapsae</name>
    <name type="common">Entomopathogenic nematode</name>
    <dbReference type="NCBI Taxonomy" id="34508"/>
    <lineage>
        <taxon>Eukaryota</taxon>
        <taxon>Metazoa</taxon>
        <taxon>Ecdysozoa</taxon>
        <taxon>Nematoda</taxon>
        <taxon>Chromadorea</taxon>
        <taxon>Rhabditida</taxon>
        <taxon>Tylenchina</taxon>
        <taxon>Panagrolaimomorpha</taxon>
        <taxon>Strongyloidoidea</taxon>
        <taxon>Steinernematidae</taxon>
        <taxon>Steinernema</taxon>
    </lineage>
</organism>
<name>A0A4U5MFJ6_STECR</name>
<comment type="caution">
    <text evidence="2">The sequence shown here is derived from an EMBL/GenBank/DDBJ whole genome shotgun (WGS) entry which is preliminary data.</text>
</comment>
<dbReference type="AlphaFoldDB" id="A0A4U5MFJ6"/>
<sequence>MSDNSGSSGTSSGGSNTSSGTHRSEECPMEEYLLNLLSNTKFCSIAFEANRSDIIGEMISIGREIQQSESKKSTHGKFE</sequence>
<gene>
    <name evidence="2" type="ORF">L596_023812</name>
</gene>
<feature type="compositionally biased region" description="Low complexity" evidence="1">
    <location>
        <begin position="1"/>
        <end position="21"/>
    </location>
</feature>
<dbReference type="EMBL" id="AZBU02000008">
    <property type="protein sequence ID" value="TKR67703.1"/>
    <property type="molecule type" value="Genomic_DNA"/>
</dbReference>